<accession>A0ABS1D4Q3</accession>
<dbReference type="EMBL" id="NRSG01000245">
    <property type="protein sequence ID" value="MBK1661052.1"/>
    <property type="molecule type" value="Genomic_DNA"/>
</dbReference>
<sequence length="492" mass="53814">MPLRRHILAVLAAACQPRRPVPGSAMQHARLFVHSSFRTSSTWFWAALRADPASYAYCEIFHEILESLQAAQVDQIHDRSWHSNHPKVEPYFREFAPLLAAEGGIPGYAKAFALQAFMPKPDGTLPDGQRAYVQALLDWPERLGRTPVLTCTRTLGRVGALKRAFGGWHILLHRNLFQQWISYLHQAETGNGYFLGTVREIILADAGDPVLAALRPCIAADAAGGFHGYRGEDDAFRAFMGFHLSLSMRAAADADRVVDANRLAVDGEDRRALEAALRDRVGLTVDLSSAREQIEFPGLRLSRRWPLDAALRDVFAAAARQVAGLSLPDGMPAAAFGQRLLDDAAAEEARWAFYTRGVLGHVRRIKAEGARTPCETAAACPAALAEIARVRAECAAAAARSAAAVDALHARLAAAHAAQARAEARSQALRAEADTIRQGYEARLAASRDRLSAIEQSTIWRATRPLRRIGGHLPPGLRRLLRRAGRTLRRPG</sequence>
<name>A0ABS1D4Q3_9PROT</name>
<dbReference type="Proteomes" id="UP000697995">
    <property type="component" value="Unassembled WGS sequence"/>
</dbReference>
<gene>
    <name evidence="1" type="ORF">CKO45_22815</name>
</gene>
<dbReference type="SUPFAM" id="SSF52540">
    <property type="entry name" value="P-loop containing nucleoside triphosphate hydrolases"/>
    <property type="match status" value="1"/>
</dbReference>
<evidence type="ECO:0008006" key="3">
    <source>
        <dbReference type="Google" id="ProtNLM"/>
    </source>
</evidence>
<proteinExistence type="predicted"/>
<organism evidence="1 2">
    <name type="scientific">Paracraurococcus ruber</name>
    <dbReference type="NCBI Taxonomy" id="77675"/>
    <lineage>
        <taxon>Bacteria</taxon>
        <taxon>Pseudomonadati</taxon>
        <taxon>Pseudomonadota</taxon>
        <taxon>Alphaproteobacteria</taxon>
        <taxon>Acetobacterales</taxon>
        <taxon>Roseomonadaceae</taxon>
        <taxon>Paracraurococcus</taxon>
    </lineage>
</organism>
<evidence type="ECO:0000313" key="1">
    <source>
        <dbReference type="EMBL" id="MBK1661052.1"/>
    </source>
</evidence>
<dbReference type="InterPro" id="IPR027417">
    <property type="entry name" value="P-loop_NTPase"/>
</dbReference>
<reference evidence="1 2" key="1">
    <citation type="journal article" date="2020" name="Microorganisms">
        <title>Osmotic Adaptation and Compatible Solute Biosynthesis of Phototrophic Bacteria as Revealed from Genome Analyses.</title>
        <authorList>
            <person name="Imhoff J.F."/>
            <person name="Rahn T."/>
            <person name="Kunzel S."/>
            <person name="Keller A."/>
            <person name="Neulinger S.C."/>
        </authorList>
    </citation>
    <scope>NUCLEOTIDE SEQUENCE [LARGE SCALE GENOMIC DNA]</scope>
    <source>
        <strain evidence="1 2">DSM 15382</strain>
    </source>
</reference>
<comment type="caution">
    <text evidence="1">The sequence shown here is derived from an EMBL/GenBank/DDBJ whole genome shotgun (WGS) entry which is preliminary data.</text>
</comment>
<keyword evidence="2" id="KW-1185">Reference proteome</keyword>
<protein>
    <recommendedName>
        <fullName evidence="3">Sulfotransferase family protein</fullName>
    </recommendedName>
</protein>
<evidence type="ECO:0000313" key="2">
    <source>
        <dbReference type="Proteomes" id="UP000697995"/>
    </source>
</evidence>